<dbReference type="Gene3D" id="2.40.40.10">
    <property type="entry name" value="RlpA-like domain"/>
    <property type="match status" value="1"/>
</dbReference>
<feature type="region of interest" description="Disordered" evidence="4">
    <location>
        <begin position="52"/>
        <end position="91"/>
    </location>
</feature>
<evidence type="ECO:0000256" key="1">
    <source>
        <dbReference type="ARBA" id="ARBA00004613"/>
    </source>
</evidence>
<accession>A0A371CIJ7</accession>
<dbReference type="STRING" id="139420.A0A371CIJ7"/>
<organism evidence="6 7">
    <name type="scientific">Lentinus brumalis</name>
    <dbReference type="NCBI Taxonomy" id="2498619"/>
    <lineage>
        <taxon>Eukaryota</taxon>
        <taxon>Fungi</taxon>
        <taxon>Dikarya</taxon>
        <taxon>Basidiomycota</taxon>
        <taxon>Agaricomycotina</taxon>
        <taxon>Agaricomycetes</taxon>
        <taxon>Polyporales</taxon>
        <taxon>Polyporaceae</taxon>
        <taxon>Lentinus</taxon>
    </lineage>
</organism>
<comment type="similarity">
    <text evidence="2">Belongs to the cerato-platanin family.</text>
</comment>
<dbReference type="CDD" id="cd22778">
    <property type="entry name" value="DPBB_CEPL-like"/>
    <property type="match status" value="1"/>
</dbReference>
<dbReference type="InterPro" id="IPR010829">
    <property type="entry name" value="Cerato-platanin"/>
</dbReference>
<feature type="transmembrane region" description="Helical" evidence="5">
    <location>
        <begin position="98"/>
        <end position="120"/>
    </location>
</feature>
<dbReference type="EMBL" id="KZ857589">
    <property type="protein sequence ID" value="RDX40091.1"/>
    <property type="molecule type" value="Genomic_DNA"/>
</dbReference>
<evidence type="ECO:0000256" key="5">
    <source>
        <dbReference type="SAM" id="Phobius"/>
    </source>
</evidence>
<dbReference type="GO" id="GO:0005576">
    <property type="term" value="C:extracellular region"/>
    <property type="evidence" value="ECO:0007669"/>
    <property type="project" value="UniProtKB-SubCell"/>
</dbReference>
<keyword evidence="5" id="KW-0472">Membrane</keyword>
<evidence type="ECO:0000313" key="6">
    <source>
        <dbReference type="EMBL" id="RDX40091.1"/>
    </source>
</evidence>
<dbReference type="Pfam" id="PF07249">
    <property type="entry name" value="Cerato-platanin"/>
    <property type="match status" value="1"/>
</dbReference>
<proteinExistence type="inferred from homology"/>
<reference evidence="6 7" key="1">
    <citation type="journal article" date="2018" name="Biotechnol. Biofuels">
        <title>Integrative visual omics of the white-rot fungus Polyporus brumalis exposes the biotechnological potential of its oxidative enzymes for delignifying raw plant biomass.</title>
        <authorList>
            <person name="Miyauchi S."/>
            <person name="Rancon A."/>
            <person name="Drula E."/>
            <person name="Hage H."/>
            <person name="Chaduli D."/>
            <person name="Favel A."/>
            <person name="Grisel S."/>
            <person name="Henrissat B."/>
            <person name="Herpoel-Gimbert I."/>
            <person name="Ruiz-Duenas F.J."/>
            <person name="Chevret D."/>
            <person name="Hainaut M."/>
            <person name="Lin J."/>
            <person name="Wang M."/>
            <person name="Pangilinan J."/>
            <person name="Lipzen A."/>
            <person name="Lesage-Meessen L."/>
            <person name="Navarro D."/>
            <person name="Riley R."/>
            <person name="Grigoriev I.V."/>
            <person name="Zhou S."/>
            <person name="Raouche S."/>
            <person name="Rosso M.N."/>
        </authorList>
    </citation>
    <scope>NUCLEOTIDE SEQUENCE [LARGE SCALE GENOMIC DNA]</scope>
    <source>
        <strain evidence="6 7">BRFM 1820</strain>
    </source>
</reference>
<keyword evidence="5" id="KW-0812">Transmembrane</keyword>
<keyword evidence="5" id="KW-1133">Transmembrane helix</keyword>
<dbReference type="AlphaFoldDB" id="A0A371CIJ7"/>
<gene>
    <name evidence="6" type="ORF">OH76DRAFT_459968</name>
</gene>
<sequence length="246" mass="26211">MRRANARGTVSLWPRYSWAKQCLEWPALSGDWHVAAHRTCSPPSSKLWAVLPDSGRRRRQRKRHGAAIKRRPRDQQKSSIDSIGLSHSHSTTPRRSSLLILTLLVITMQLTSLLALAAAVSSALAVTVSYDETYDNPSGDMLTVSCSNGPHGLVPLGFPTFGSLPSFPNIGGAAAVAGFDSAQCGTCWQLTYAGTGKSINVLAIDHAGAGFNIALEALNTLTDGQGVFLGRIDADVKQVDASKCGL</sequence>
<evidence type="ECO:0000256" key="2">
    <source>
        <dbReference type="ARBA" id="ARBA00010421"/>
    </source>
</evidence>
<evidence type="ECO:0000313" key="7">
    <source>
        <dbReference type="Proteomes" id="UP000256964"/>
    </source>
</evidence>
<dbReference type="SUPFAM" id="SSF50685">
    <property type="entry name" value="Barwin-like endoglucanases"/>
    <property type="match status" value="1"/>
</dbReference>
<dbReference type="Proteomes" id="UP000256964">
    <property type="component" value="Unassembled WGS sequence"/>
</dbReference>
<keyword evidence="7" id="KW-1185">Reference proteome</keyword>
<evidence type="ECO:0000256" key="4">
    <source>
        <dbReference type="SAM" id="MobiDB-lite"/>
    </source>
</evidence>
<comment type="subcellular location">
    <subcellularLocation>
        <location evidence="1">Secreted</location>
    </subcellularLocation>
</comment>
<evidence type="ECO:0000256" key="3">
    <source>
        <dbReference type="ARBA" id="ARBA00022525"/>
    </source>
</evidence>
<dbReference type="InterPro" id="IPR036908">
    <property type="entry name" value="RlpA-like_sf"/>
</dbReference>
<dbReference type="OrthoDB" id="4898945at2759"/>
<name>A0A371CIJ7_9APHY</name>
<feature type="compositionally biased region" description="Basic residues" evidence="4">
    <location>
        <begin position="56"/>
        <end position="72"/>
    </location>
</feature>
<keyword evidence="3" id="KW-0964">Secreted</keyword>
<protein>
    <submittedName>
        <fullName evidence="6">Cerato-platanin-domain-containing protein</fullName>
    </submittedName>
</protein>